<dbReference type="Pfam" id="PF14690">
    <property type="entry name" value="Zn_ribbon_ISL3"/>
    <property type="match status" value="1"/>
</dbReference>
<dbReference type="InterPro" id="IPR002560">
    <property type="entry name" value="Transposase_DDE"/>
</dbReference>
<dbReference type="EMBL" id="CP097320">
    <property type="protein sequence ID" value="UQX09981.1"/>
    <property type="molecule type" value="Genomic_DNA"/>
</dbReference>
<dbReference type="Pfam" id="PF13542">
    <property type="entry name" value="HTH_Tnp_ISL3"/>
    <property type="match status" value="1"/>
</dbReference>
<dbReference type="RefSeq" id="WP_249762871.1">
    <property type="nucleotide sequence ID" value="NZ_CP097320.1"/>
</dbReference>
<accession>A0ABY4QJH5</accession>
<evidence type="ECO:0000313" key="5">
    <source>
        <dbReference type="Proteomes" id="UP001056610"/>
    </source>
</evidence>
<protein>
    <submittedName>
        <fullName evidence="4">ISL3 family transposase</fullName>
    </submittedName>
</protein>
<keyword evidence="5" id="KW-1185">Reference proteome</keyword>
<feature type="domain" description="Transposase IS204/IS1001/IS1096/IS1165 DDE" evidence="1">
    <location>
        <begin position="167"/>
        <end position="396"/>
    </location>
</feature>
<dbReference type="Pfam" id="PF01610">
    <property type="entry name" value="DDE_Tnp_ISL3"/>
    <property type="match status" value="1"/>
</dbReference>
<dbReference type="PANTHER" id="PTHR33498:SF1">
    <property type="entry name" value="TRANSPOSASE FOR INSERTION SEQUENCE ELEMENT IS1557"/>
    <property type="match status" value="1"/>
</dbReference>
<gene>
    <name evidence="4" type="ORF">M5I08_17350</name>
</gene>
<evidence type="ECO:0000259" key="3">
    <source>
        <dbReference type="Pfam" id="PF14690"/>
    </source>
</evidence>
<feature type="domain" description="Transposase IS204/IS1001/IS1096/IS1165 helix-turn-helix" evidence="2">
    <location>
        <begin position="102"/>
        <end position="149"/>
    </location>
</feature>
<dbReference type="NCBIfam" id="NF033550">
    <property type="entry name" value="transpos_ISL3"/>
    <property type="match status" value="1"/>
</dbReference>
<sequence>MRKSRVFATVLGGQDMVIDDVMIETETSRGKRPVTSEALVFAVRPKANQASRCSRCQKRCPGYDGGDAIRRWRSLDLGTTKAYLQAAAPRVACPEHGVVVAHVPWARPGARHTWAFEDTAAWLSAHAAISVVAVFLRVAWRTIAAIVGRVVADGRDTNDLLVGLTRIGIDEIAYRKGHRYLTCVIDHTTGRLVWAAEGRNKDTLGRFFDQLGAERAAALTHVSCDGAEWIHAVLRDRAPAAVICLDPFHVVAWALKALDKVRVRTMARAGVRDRHAMWAVRKNPADLTGEQRTSLAAITATNATLYRAYLLKEQLREVFRVKGRDGRRLLAGWLSWASHSRIPEFVAVARTVRRHKELIGNTLDHQLSNARSEATNTHLRALTKRAYGFHSPEALIGMAMLTRGGVCPALPGRAA</sequence>
<name>A0ABY4QJH5_9MYCO</name>
<proteinExistence type="predicted"/>
<feature type="domain" description="Transposase IS204/IS1001/IS1096/IS1165 zinc-finger" evidence="3">
    <location>
        <begin position="51"/>
        <end position="96"/>
    </location>
</feature>
<organism evidence="4 5">
    <name type="scientific">Candidatus Mycobacterium methanotrophicum</name>
    <dbReference type="NCBI Taxonomy" id="2943498"/>
    <lineage>
        <taxon>Bacteria</taxon>
        <taxon>Bacillati</taxon>
        <taxon>Actinomycetota</taxon>
        <taxon>Actinomycetes</taxon>
        <taxon>Mycobacteriales</taxon>
        <taxon>Mycobacteriaceae</taxon>
        <taxon>Mycobacterium</taxon>
    </lineage>
</organism>
<dbReference type="InterPro" id="IPR029261">
    <property type="entry name" value="Transposase_Znf"/>
</dbReference>
<evidence type="ECO:0000259" key="2">
    <source>
        <dbReference type="Pfam" id="PF13542"/>
    </source>
</evidence>
<reference evidence="4" key="1">
    <citation type="submission" date="2022-05" db="EMBL/GenBank/DDBJ databases">
        <title>A methanotrophic Mycobacterium dominates a cave microbial ecosystem.</title>
        <authorList>
            <person name="Van Spanning R.J.M."/>
            <person name="Guan Q."/>
            <person name="Melkonian C."/>
            <person name="Gallant J."/>
            <person name="Polerecky L."/>
            <person name="Flot J.-F."/>
            <person name="Brandt B.W."/>
            <person name="Braster M."/>
            <person name="Iturbe Espinoza P."/>
            <person name="Aerts J."/>
            <person name="Meima-Franke M."/>
            <person name="Piersma S.R."/>
            <person name="Bunduc C."/>
            <person name="Ummels R."/>
            <person name="Pain A."/>
            <person name="Fleming E.J."/>
            <person name="van der Wel N."/>
            <person name="Gherman V.D."/>
            <person name="Sarbu S.M."/>
            <person name="Bodelier P.L.E."/>
            <person name="Bitter W."/>
        </authorList>
    </citation>
    <scope>NUCLEOTIDE SEQUENCE</scope>
    <source>
        <strain evidence="4">Sulfur Cave</strain>
    </source>
</reference>
<evidence type="ECO:0000313" key="4">
    <source>
        <dbReference type="EMBL" id="UQX09981.1"/>
    </source>
</evidence>
<dbReference type="PANTHER" id="PTHR33498">
    <property type="entry name" value="TRANSPOSASE FOR INSERTION SEQUENCE ELEMENT IS1557"/>
    <property type="match status" value="1"/>
</dbReference>
<dbReference type="Proteomes" id="UP001056610">
    <property type="component" value="Chromosome"/>
</dbReference>
<dbReference type="InterPro" id="IPR032877">
    <property type="entry name" value="Transposase_HTH"/>
</dbReference>
<dbReference type="InterPro" id="IPR047951">
    <property type="entry name" value="Transpos_ISL3"/>
</dbReference>
<evidence type="ECO:0000259" key="1">
    <source>
        <dbReference type="Pfam" id="PF01610"/>
    </source>
</evidence>